<evidence type="ECO:0000256" key="12">
    <source>
        <dbReference type="ARBA" id="ARBA00065455"/>
    </source>
</evidence>
<dbReference type="InterPro" id="IPR036871">
    <property type="entry name" value="PX_dom_sf"/>
</dbReference>
<evidence type="ECO:0000256" key="15">
    <source>
        <dbReference type="SAM" id="Phobius"/>
    </source>
</evidence>
<dbReference type="PROSITE" id="PS51207">
    <property type="entry name" value="PXA"/>
    <property type="match status" value="1"/>
</dbReference>
<dbReference type="Gene3D" id="3.30.1520.10">
    <property type="entry name" value="Phox-like domain"/>
    <property type="match status" value="1"/>
</dbReference>
<evidence type="ECO:0000256" key="7">
    <source>
        <dbReference type="ARBA" id="ARBA00022927"/>
    </source>
</evidence>
<keyword evidence="4" id="KW-0813">Transport</keyword>
<dbReference type="Proteomes" id="UP000011518">
    <property type="component" value="Unassembled WGS sequence"/>
</dbReference>
<dbReference type="InterPro" id="IPR013937">
    <property type="entry name" value="Sorting_nexin_C"/>
</dbReference>
<evidence type="ECO:0000256" key="5">
    <source>
        <dbReference type="ARBA" id="ARBA00022483"/>
    </source>
</evidence>
<dbReference type="CDD" id="cd06893">
    <property type="entry name" value="PX_SNX19"/>
    <property type="match status" value="1"/>
</dbReference>
<feature type="domain" description="PX" evidence="16">
    <location>
        <begin position="552"/>
        <end position="682"/>
    </location>
</feature>
<keyword evidence="10" id="KW-0968">Cytoplasmic vesicle</keyword>
<accession>L9KNN6</accession>
<evidence type="ECO:0000313" key="18">
    <source>
        <dbReference type="EMBL" id="ELW64520.1"/>
    </source>
</evidence>
<evidence type="ECO:0000256" key="10">
    <source>
        <dbReference type="ARBA" id="ARBA00023329"/>
    </source>
</evidence>
<dbReference type="InterPro" id="IPR001683">
    <property type="entry name" value="PX_dom"/>
</dbReference>
<dbReference type="GO" id="GO:1990502">
    <property type="term" value="P:dense core granule maturation"/>
    <property type="evidence" value="ECO:0007669"/>
    <property type="project" value="UniProtKB-ARBA"/>
</dbReference>
<evidence type="ECO:0000256" key="1">
    <source>
        <dbReference type="ARBA" id="ARBA00004180"/>
    </source>
</evidence>
<evidence type="ECO:0000256" key="8">
    <source>
        <dbReference type="ARBA" id="ARBA00023121"/>
    </source>
</evidence>
<dbReference type="InterPro" id="IPR003114">
    <property type="entry name" value="Phox_assoc"/>
</dbReference>
<dbReference type="GO" id="GO:0006887">
    <property type="term" value="P:exocytosis"/>
    <property type="evidence" value="ECO:0007669"/>
    <property type="project" value="UniProtKB-KW"/>
</dbReference>
<keyword evidence="7" id="KW-0653">Protein transport</keyword>
<reference evidence="19" key="2">
    <citation type="journal article" date="2013" name="Nat. Commun.">
        <title>Genome of the Chinese tree shrew.</title>
        <authorList>
            <person name="Fan Y."/>
            <person name="Huang Z.Y."/>
            <person name="Cao C.C."/>
            <person name="Chen C.S."/>
            <person name="Chen Y.X."/>
            <person name="Fan D.D."/>
            <person name="He J."/>
            <person name="Hou H.L."/>
            <person name="Hu L."/>
            <person name="Hu X.T."/>
            <person name="Jiang X.T."/>
            <person name="Lai R."/>
            <person name="Lang Y.S."/>
            <person name="Liang B."/>
            <person name="Liao S.G."/>
            <person name="Mu D."/>
            <person name="Ma Y.Y."/>
            <person name="Niu Y.Y."/>
            <person name="Sun X.Q."/>
            <person name="Xia J.Q."/>
            <person name="Xiao J."/>
            <person name="Xiong Z.Q."/>
            <person name="Xu L."/>
            <person name="Yang L."/>
            <person name="Zhang Y."/>
            <person name="Zhao W."/>
            <person name="Zhao X.D."/>
            <person name="Zheng Y.T."/>
            <person name="Zhou J.M."/>
            <person name="Zhu Y.B."/>
            <person name="Zhang G.J."/>
            <person name="Wang J."/>
            <person name="Yao Y.G."/>
        </authorList>
    </citation>
    <scope>NUCLEOTIDE SEQUENCE [LARGE SCALE GENOMIC DNA]</scope>
</reference>
<evidence type="ECO:0000256" key="2">
    <source>
        <dbReference type="ARBA" id="ARBA00004469"/>
    </source>
</evidence>
<dbReference type="PROSITE" id="PS50195">
    <property type="entry name" value="PX"/>
    <property type="match status" value="1"/>
</dbReference>
<evidence type="ECO:0000256" key="4">
    <source>
        <dbReference type="ARBA" id="ARBA00022448"/>
    </source>
</evidence>
<evidence type="ECO:0000256" key="11">
    <source>
        <dbReference type="ARBA" id="ARBA00053440"/>
    </source>
</evidence>
<feature type="domain" description="PXA" evidence="17">
    <location>
        <begin position="105"/>
        <end position="283"/>
    </location>
</feature>
<feature type="region of interest" description="Disordered" evidence="14">
    <location>
        <begin position="427"/>
        <end position="449"/>
    </location>
</feature>
<evidence type="ECO:0000256" key="14">
    <source>
        <dbReference type="SAM" id="MobiDB-lite"/>
    </source>
</evidence>
<proteinExistence type="inferred from homology"/>
<feature type="region of interest" description="Disordered" evidence="14">
    <location>
        <begin position="712"/>
        <end position="743"/>
    </location>
</feature>
<keyword evidence="8" id="KW-0446">Lipid-binding</keyword>
<dbReference type="STRING" id="246437.L9KNN6"/>
<dbReference type="SMART" id="SM00313">
    <property type="entry name" value="PXA"/>
    <property type="match status" value="1"/>
</dbReference>
<comment type="subcellular location">
    <subcellularLocation>
        <location evidence="1">Cytoplasmic vesicle membrane</location>
        <topology evidence="1">Peripheral membrane protein</topology>
        <orientation evidence="1">Cytoplasmic side</orientation>
    </subcellularLocation>
    <subcellularLocation>
        <location evidence="2">Early endosome membrane</location>
        <topology evidence="2">Peripheral membrane protein</topology>
        <orientation evidence="2">Cytoplasmic side</orientation>
    </subcellularLocation>
</comment>
<keyword evidence="6" id="KW-0967">Endosome</keyword>
<dbReference type="Pfam" id="PF08628">
    <property type="entry name" value="Nexin_C"/>
    <property type="match status" value="1"/>
</dbReference>
<keyword evidence="19" id="KW-1185">Reference proteome</keyword>
<dbReference type="GO" id="GO:0002062">
    <property type="term" value="P:chondrocyte differentiation"/>
    <property type="evidence" value="ECO:0007669"/>
    <property type="project" value="UniProtKB-ARBA"/>
</dbReference>
<dbReference type="SUPFAM" id="SSF64268">
    <property type="entry name" value="PX domain"/>
    <property type="match status" value="1"/>
</dbReference>
<gene>
    <name evidence="18" type="ORF">TREES_T100014958</name>
</gene>
<dbReference type="SMART" id="SM00312">
    <property type="entry name" value="PX"/>
    <property type="match status" value="1"/>
</dbReference>
<evidence type="ECO:0000259" key="16">
    <source>
        <dbReference type="PROSITE" id="PS50195"/>
    </source>
</evidence>
<dbReference type="GO" id="GO:0031901">
    <property type="term" value="C:early endosome membrane"/>
    <property type="evidence" value="ECO:0007669"/>
    <property type="project" value="UniProtKB-SubCell"/>
</dbReference>
<dbReference type="eggNOG" id="ENOG502QQBH">
    <property type="taxonomic scope" value="Eukaryota"/>
</dbReference>
<dbReference type="GO" id="GO:0035091">
    <property type="term" value="F:phosphatidylinositol binding"/>
    <property type="evidence" value="ECO:0007669"/>
    <property type="project" value="InterPro"/>
</dbReference>
<comment type="subunit">
    <text evidence="12">Interacts with PTPRN.</text>
</comment>
<comment type="function">
    <text evidence="11">Plays a role in intracellular vesicle trafficking and exocytosis. May play a role in maintaining insulin-containing dense core vesicles in pancreatic beta-cells and in preventing their degradation. May play a role in insulin secretion. Interacts with membranes containing phosphatidylinositol 3-phosphate (PtdIns(3P)).</text>
</comment>
<dbReference type="GO" id="GO:0030073">
    <property type="term" value="P:insulin secretion"/>
    <property type="evidence" value="ECO:0007669"/>
    <property type="project" value="UniProtKB-ARBA"/>
</dbReference>
<dbReference type="Pfam" id="PF02194">
    <property type="entry name" value="PXA"/>
    <property type="match status" value="1"/>
</dbReference>
<dbReference type="AlphaFoldDB" id="L9KNN6"/>
<evidence type="ECO:0000313" key="19">
    <source>
        <dbReference type="Proteomes" id="UP000011518"/>
    </source>
</evidence>
<dbReference type="Pfam" id="PF00787">
    <property type="entry name" value="PX"/>
    <property type="match status" value="1"/>
</dbReference>
<keyword evidence="9 15" id="KW-0472">Membrane</keyword>
<keyword evidence="15" id="KW-1133">Transmembrane helix</keyword>
<feature type="compositionally biased region" description="Basic and acidic residues" evidence="14">
    <location>
        <begin position="728"/>
        <end position="738"/>
    </location>
</feature>
<reference evidence="19" key="1">
    <citation type="submission" date="2012-07" db="EMBL/GenBank/DDBJ databases">
        <title>Genome of the Chinese tree shrew, a rising model animal genetically related to primates.</title>
        <authorList>
            <person name="Zhang G."/>
            <person name="Fan Y."/>
            <person name="Yao Y."/>
            <person name="Huang Z."/>
        </authorList>
    </citation>
    <scope>NUCLEOTIDE SEQUENCE [LARGE SCALE GENOMIC DNA]</scope>
</reference>
<evidence type="ECO:0000256" key="13">
    <source>
        <dbReference type="ARBA" id="ARBA00071926"/>
    </source>
</evidence>
<organism evidence="18 19">
    <name type="scientific">Tupaia chinensis</name>
    <name type="common">Chinese tree shrew</name>
    <name type="synonym">Tupaia belangeri chinensis</name>
    <dbReference type="NCBI Taxonomy" id="246437"/>
    <lineage>
        <taxon>Eukaryota</taxon>
        <taxon>Metazoa</taxon>
        <taxon>Chordata</taxon>
        <taxon>Craniata</taxon>
        <taxon>Vertebrata</taxon>
        <taxon>Euteleostomi</taxon>
        <taxon>Mammalia</taxon>
        <taxon>Eutheria</taxon>
        <taxon>Euarchontoglires</taxon>
        <taxon>Scandentia</taxon>
        <taxon>Tupaiidae</taxon>
        <taxon>Tupaia</taxon>
    </lineage>
</organism>
<dbReference type="PANTHER" id="PTHR22775">
    <property type="entry name" value="SORTING NEXIN"/>
    <property type="match status" value="1"/>
</dbReference>
<keyword evidence="15" id="KW-0812">Transmembrane</keyword>
<evidence type="ECO:0000256" key="9">
    <source>
        <dbReference type="ARBA" id="ARBA00023136"/>
    </source>
</evidence>
<dbReference type="FunFam" id="3.30.1520.10:FF:000019">
    <property type="entry name" value="Putative sorting nexin-19"/>
    <property type="match status" value="1"/>
</dbReference>
<sequence>MKAETLPPPQQTPAGAGAGAEADADAGCYFGNLLSSRKLMTVGVLLAWLLVVHFLVNLWLLCLLCASMVVLGGWLGSTAIVGTSGRLHLERFIPVATCPPCPEAERQLEQEISCTIQMIIRDFVLSWYRLVSQEPAFEEEMEAAMKGLVRELRRRMGMVDRRALAQKVLTLCGCHLKSFIQAKEATVGKQSGPAEASQLWEAYCRAAGPHPAVHSPSEEVSYTRGVVNLVLQGLVPKPHLETRTGRHIVVELITCNVMLPLISKLSDPDWIYLVLVGIFSRARNDPAQGAKPLSPASVLEQPSMPTSLPLVVKVESLPEGKAPSPAGPLHLNCTELEGPSGPSSEVEEGHEALEGDLSGMPEERKDRNNPTHFLQPDIRGPLFLCEDSELESPLSELGKETVMLMTPGNFLSDRIQDALCALEDSQVLEPKDGEGSEGTEGAEAEEGPGAETEAGLLVSMLNSCPEIQIDTADKEVEQRDVSSLTALLEGQEKTCPPRPSCLEKDLTSGMSSLDPALPPVLLSSSPPGPLSSATFSFEPLSSPDGPVVIQNLRITGTITAREHSGTGFHPYTLYTVKYETALNGENSSGLQQLAYHTVNRRYREFLNLQTRLEEKPDLRKFIKNVKGPKKLFPDLPFGNMDSDRVEARKSLLESFLKQLCAIPEITNSEEMQEFLALNTDARIAFVKKPFMVSRIDKMVVSAIVDTLKTAFPRSEPQSPTEELSEAETESKSQTESKKASKSRLRFSSSKIAPALSVTETHDKVLYCLQEANVESEVLSMSGMESFIEQQTKSLEMQPTEAPEKDPQQIPEGDVDGCLSGAAKLAQDLSHSDSGIETELADTALDLLLLLLMEQWKWLCTEHMQKCLRLVFGTLVQRWLEVQVANLTCPQRWVQYLRLLRESIWPGGVLPKSPRPVRTHDQKVATEKQALQSLLGVLPDFIVDVLGVHKCRLSWGLVLESLQQPLINSLVSRPLSEAELLPASEQLRSSCCSRPLASERTRCGPHMSCRQAYSVVLSGPPLLLAPVKAPVEDVVKAASLVLHFSCPEDFKADAKLLPAPSDGQSTRASKTDSKCNPHGADMLVCRPRCCPGPENHQHVPASDHKRSRWVGLSGLTQQRLQLSSIHAKTCRLALQLRLYEEHGAGPAALASTSPSEVVERESYTEGDACTQRSRTMRANPAVRTQNDRYNVMCQPLLFPFYEINFYNFAVNPLTDYKTWLIRNRYINHEPFLVEG</sequence>
<dbReference type="InterPro" id="IPR037909">
    <property type="entry name" value="SNX19_PX"/>
</dbReference>
<keyword evidence="5" id="KW-0268">Exocytosis</keyword>
<feature type="transmembrane region" description="Helical" evidence="15">
    <location>
        <begin position="42"/>
        <end position="75"/>
    </location>
</feature>
<dbReference type="InParanoid" id="L9KNN6"/>
<evidence type="ECO:0000256" key="3">
    <source>
        <dbReference type="ARBA" id="ARBA00010883"/>
    </source>
</evidence>
<dbReference type="FunCoup" id="L9KNN6">
    <property type="interactions" value="2131"/>
</dbReference>
<protein>
    <recommendedName>
        <fullName evidence="13">Sorting nexin-19</fullName>
    </recommendedName>
</protein>
<feature type="compositionally biased region" description="Acidic residues" evidence="14">
    <location>
        <begin position="435"/>
        <end position="448"/>
    </location>
</feature>
<name>L9KNN6_TUPCH</name>
<evidence type="ECO:0000256" key="6">
    <source>
        <dbReference type="ARBA" id="ARBA00022753"/>
    </source>
</evidence>
<dbReference type="EMBL" id="KB320724">
    <property type="protein sequence ID" value="ELW64520.1"/>
    <property type="molecule type" value="Genomic_DNA"/>
</dbReference>
<evidence type="ECO:0000259" key="17">
    <source>
        <dbReference type="PROSITE" id="PS51207"/>
    </source>
</evidence>
<dbReference type="PANTHER" id="PTHR22775:SF31">
    <property type="entry name" value="SORTING NEXIN-19"/>
    <property type="match status" value="1"/>
</dbReference>
<comment type="similarity">
    <text evidence="3">Belongs to the sorting nexin family.</text>
</comment>